<organism evidence="1 2">
    <name type="scientific">Delftia phage PhiW-14</name>
    <name type="common">Deftia acidovorans bacteriophage phiW-14</name>
    <dbReference type="NCBI Taxonomy" id="665032"/>
    <lineage>
        <taxon>Viruses</taxon>
        <taxon>Duplodnaviria</taxon>
        <taxon>Heunggongvirae</taxon>
        <taxon>Uroviricota</taxon>
        <taxon>Caudoviricetes</taxon>
        <taxon>Ionavirus</taxon>
        <taxon>Ionavirus W14</taxon>
    </lineage>
</organism>
<dbReference type="RefSeq" id="YP_003359037.1">
    <property type="nucleotide sequence ID" value="NC_013697.1"/>
</dbReference>
<accession>C9DGF4</accession>
<name>C9DGF4_BPW14</name>
<reference evidence="2" key="1">
    <citation type="submission" date="2009-07" db="EMBL/GenBank/DDBJ databases">
        <authorList>
            <person name="Kropinski A.M."/>
            <person name="Villegas A."/>
            <person name="Lingohr E.J."/>
        </authorList>
    </citation>
    <scope>NUCLEOTIDE SEQUENCE [LARGE SCALE GENOMIC DNA]</scope>
</reference>
<dbReference type="EMBL" id="GQ357915">
    <property type="protein sequence ID" value="ACV50205.1"/>
    <property type="molecule type" value="Genomic_DNA"/>
</dbReference>
<protein>
    <submittedName>
        <fullName evidence="1">Uncharacterized protein</fullName>
    </submittedName>
</protein>
<proteinExistence type="predicted"/>
<dbReference type="KEGG" id="vg:8684131"/>
<gene>
    <name evidence="1" type="primary">183</name>
</gene>
<dbReference type="GeneID" id="8684131"/>
<dbReference type="Proteomes" id="UP000008986">
    <property type="component" value="Segment"/>
</dbReference>
<evidence type="ECO:0000313" key="1">
    <source>
        <dbReference type="EMBL" id="ACV50205.1"/>
    </source>
</evidence>
<sequence>MSVDATISIVGPGGSSTLGRLIMDNRPPLFKHIERDRLRVMHGELQDILFLLREFERREATPIGDQGFLAVKQTPELWDVLTALWARGLTGAFNAGLLLQGLGLTHEELKQAVGDREPEEGCCRPGKFLEDITFNRYHAIPTGKEITLDGAERISMCFPFAGRTLFCHPLNNDHVDAVDYRLKQRKLLNWFRAGMGWAILQSKLSS</sequence>
<organismHost>
    <name type="scientific">Delftia acidovorans</name>
    <name type="common">Pseudomonas acidovorans</name>
    <name type="synonym">Comamonas acidovorans</name>
    <dbReference type="NCBI Taxonomy" id="80866"/>
</organismHost>
<keyword evidence="2" id="KW-1185">Reference proteome</keyword>
<evidence type="ECO:0000313" key="2">
    <source>
        <dbReference type="Proteomes" id="UP000008986"/>
    </source>
</evidence>